<feature type="transmembrane region" description="Helical" evidence="1">
    <location>
        <begin position="20"/>
        <end position="40"/>
    </location>
</feature>
<feature type="transmembrane region" description="Helical" evidence="1">
    <location>
        <begin position="70"/>
        <end position="89"/>
    </location>
</feature>
<sequence length="275" mass="27746">MTVHALSYELRRLRGLRSSWLILAAVPVADLAVVLARALAGTGAGGPRGGPDRTSAIASAVRAATGVVPWLPLPVAALAAGVLGVLAYAHDARHPGLVASRVAFGRRAGLIGAKLLVSAVVSAALAAVTLLLGTALEAFALPAAGLRTEAAAVLRHPGATALWQPFAAFALLVLAAGWTGVLAAAVVRRAGAGLALFLALAVALEASAGLVLRRVGRGWPFGAGELLPLRNALGRVPVEGFARAVPDGVLLALPLLPVAVLATVCLALQLRRRAL</sequence>
<gene>
    <name evidence="2" type="ORF">ACFQMG_25280</name>
</gene>
<name>A0ABW2G3U4_9ACTN</name>
<feature type="transmembrane region" description="Helical" evidence="1">
    <location>
        <begin position="166"/>
        <end position="187"/>
    </location>
</feature>
<reference evidence="3" key="1">
    <citation type="journal article" date="2019" name="Int. J. Syst. Evol. Microbiol.">
        <title>The Global Catalogue of Microorganisms (GCM) 10K type strain sequencing project: providing services to taxonomists for standard genome sequencing and annotation.</title>
        <authorList>
            <consortium name="The Broad Institute Genomics Platform"/>
            <consortium name="The Broad Institute Genome Sequencing Center for Infectious Disease"/>
            <person name="Wu L."/>
            <person name="Ma J."/>
        </authorList>
    </citation>
    <scope>NUCLEOTIDE SEQUENCE [LARGE SCALE GENOMIC DNA]</scope>
    <source>
        <strain evidence="3">CGMCC 1.12859</strain>
    </source>
</reference>
<keyword evidence="3" id="KW-1185">Reference proteome</keyword>
<keyword evidence="1" id="KW-0472">Membrane</keyword>
<keyword evidence="1" id="KW-0812">Transmembrane</keyword>
<evidence type="ECO:0000313" key="3">
    <source>
        <dbReference type="Proteomes" id="UP001596435"/>
    </source>
</evidence>
<accession>A0ABW2G3U4</accession>
<organism evidence="2 3">
    <name type="scientific">Kitasatospora paranensis</name>
    <dbReference type="NCBI Taxonomy" id="258053"/>
    <lineage>
        <taxon>Bacteria</taxon>
        <taxon>Bacillati</taxon>
        <taxon>Actinomycetota</taxon>
        <taxon>Actinomycetes</taxon>
        <taxon>Kitasatosporales</taxon>
        <taxon>Streptomycetaceae</taxon>
        <taxon>Kitasatospora</taxon>
    </lineage>
</organism>
<feature type="transmembrane region" description="Helical" evidence="1">
    <location>
        <begin position="249"/>
        <end position="270"/>
    </location>
</feature>
<keyword evidence="1" id="KW-1133">Transmembrane helix</keyword>
<evidence type="ECO:0000313" key="2">
    <source>
        <dbReference type="EMBL" id="MFC7182867.1"/>
    </source>
</evidence>
<dbReference type="EMBL" id="JBHTAJ010000055">
    <property type="protein sequence ID" value="MFC7182867.1"/>
    <property type="molecule type" value="Genomic_DNA"/>
</dbReference>
<protein>
    <recommendedName>
        <fullName evidence="4">ABC transporter permease</fullName>
    </recommendedName>
</protein>
<evidence type="ECO:0008006" key="4">
    <source>
        <dbReference type="Google" id="ProtNLM"/>
    </source>
</evidence>
<comment type="caution">
    <text evidence="2">The sequence shown here is derived from an EMBL/GenBank/DDBJ whole genome shotgun (WGS) entry which is preliminary data.</text>
</comment>
<proteinExistence type="predicted"/>
<feature type="transmembrane region" description="Helical" evidence="1">
    <location>
        <begin position="110"/>
        <end position="132"/>
    </location>
</feature>
<dbReference type="Proteomes" id="UP001596435">
    <property type="component" value="Unassembled WGS sequence"/>
</dbReference>
<feature type="transmembrane region" description="Helical" evidence="1">
    <location>
        <begin position="194"/>
        <end position="212"/>
    </location>
</feature>
<evidence type="ECO:0000256" key="1">
    <source>
        <dbReference type="SAM" id="Phobius"/>
    </source>
</evidence>
<dbReference type="RefSeq" id="WP_345707595.1">
    <property type="nucleotide sequence ID" value="NZ_BAABKV010000001.1"/>
</dbReference>